<dbReference type="InterPro" id="IPR023214">
    <property type="entry name" value="HAD_sf"/>
</dbReference>
<keyword evidence="1" id="KW-0378">Hydrolase</keyword>
<reference evidence="1 2" key="1">
    <citation type="journal article" date="2019" name="Environ. Microbiol.">
        <title>Species interactions and distinct microbial communities in high Arctic permafrost affected cryosols are associated with the CH4 and CO2 gas fluxes.</title>
        <authorList>
            <person name="Altshuler I."/>
            <person name="Hamel J."/>
            <person name="Turney S."/>
            <person name="Magnuson E."/>
            <person name="Levesque R."/>
            <person name="Greer C."/>
            <person name="Whyte L.G."/>
        </authorList>
    </citation>
    <scope>NUCLEOTIDE SEQUENCE [LARGE SCALE GENOMIC DNA]</scope>
    <source>
        <strain evidence="1 2">42</strain>
    </source>
</reference>
<comment type="caution">
    <text evidence="1">The sequence shown here is derived from an EMBL/GenBank/DDBJ whole genome shotgun (WGS) entry which is preliminary data.</text>
</comment>
<dbReference type="AlphaFoldDB" id="A0A502EAX5"/>
<proteinExistence type="predicted"/>
<gene>
    <name evidence="1" type="ORF">EAH81_22455</name>
</gene>
<dbReference type="SUPFAM" id="SSF56784">
    <property type="entry name" value="HAD-like"/>
    <property type="match status" value="1"/>
</dbReference>
<keyword evidence="2" id="KW-1185">Reference proteome</keyword>
<dbReference type="InterPro" id="IPR036412">
    <property type="entry name" value="HAD-like_sf"/>
</dbReference>
<dbReference type="RefSeq" id="WP_140511169.1">
    <property type="nucleotide sequence ID" value="NZ_RCZH01000018.1"/>
</dbReference>
<evidence type="ECO:0000313" key="2">
    <source>
        <dbReference type="Proteomes" id="UP000319700"/>
    </source>
</evidence>
<evidence type="ECO:0000313" key="1">
    <source>
        <dbReference type="EMBL" id="TPG34838.1"/>
    </source>
</evidence>
<organism evidence="1 2">
    <name type="scientific">Flavobacterium pectinovorum</name>
    <dbReference type="NCBI Taxonomy" id="29533"/>
    <lineage>
        <taxon>Bacteria</taxon>
        <taxon>Pseudomonadati</taxon>
        <taxon>Bacteroidota</taxon>
        <taxon>Flavobacteriia</taxon>
        <taxon>Flavobacteriales</taxon>
        <taxon>Flavobacteriaceae</taxon>
        <taxon>Flavobacterium</taxon>
    </lineage>
</organism>
<dbReference type="OrthoDB" id="9799365at2"/>
<protein>
    <submittedName>
        <fullName evidence="1">Haloacid dehalogenase-like hydrolase</fullName>
    </submittedName>
</protein>
<dbReference type="Proteomes" id="UP000319700">
    <property type="component" value="Unassembled WGS sequence"/>
</dbReference>
<dbReference type="Gene3D" id="3.40.50.1000">
    <property type="entry name" value="HAD superfamily/HAD-like"/>
    <property type="match status" value="1"/>
</dbReference>
<accession>A0A502EAX5</accession>
<sequence>MKRIYVLPVFLFFLVSFNKIEKYTTFNARESIAVVATSQDPLPSWNDGPLKKDIIAYVKKVTTKGSPDFIPVENRIATFDNDGTLWAEKPYVQELFAFFLVKKMVEANPALVQQQPFKAVVEKDKAFFENGGEKALIELLAATHTGMSEDEFEASVKEFFGAAKYPSKNVTLKQIRYQPQLELLNYLRANGFTTYIVTGGTIEVVRAISEGFYGIPKNQVVGTSFKYTFDDASNSIKREAALDHLNDKEGKPVGIQLHIGQRPVFACGNEGGAGDIAMLKYSQGNKYPSFQLLVNHDDAVREYSYQEKDNLSLNAAAQNKWHVISIKDDWKKVFADK</sequence>
<dbReference type="Pfam" id="PF12710">
    <property type="entry name" value="HAD"/>
    <property type="match status" value="1"/>
</dbReference>
<dbReference type="GO" id="GO:0016787">
    <property type="term" value="F:hydrolase activity"/>
    <property type="evidence" value="ECO:0007669"/>
    <property type="project" value="UniProtKB-KW"/>
</dbReference>
<dbReference type="EMBL" id="RCZH01000018">
    <property type="protein sequence ID" value="TPG34838.1"/>
    <property type="molecule type" value="Genomic_DNA"/>
</dbReference>
<name>A0A502EAX5_9FLAO</name>